<dbReference type="RefSeq" id="WP_008909717.1">
    <property type="nucleotide sequence ID" value="NZ_CAKP01000125.1"/>
</dbReference>
<dbReference type="EMBL" id="CAKP01000125">
    <property type="protein sequence ID" value="CCJ34466.1"/>
    <property type="molecule type" value="Genomic_DNA"/>
</dbReference>
<dbReference type="OrthoDB" id="1708042at2"/>
<reference evidence="1 2" key="1">
    <citation type="journal article" date="2011" name="J. Bacteriol.">
        <title>Draft genome sequence of Caloramator australicus strain RC3T, a thermoanaerobe from the Great Artesian Basin of Australia.</title>
        <authorList>
            <person name="Ogg C.D."/>
            <person name="Patel B.K.C."/>
        </authorList>
    </citation>
    <scope>NUCLEOTIDE SEQUENCE [LARGE SCALE GENOMIC DNA]</scope>
    <source>
        <strain evidence="1 2">RC3</strain>
    </source>
</reference>
<dbReference type="AlphaFoldDB" id="I7KWE3"/>
<gene>
    <name evidence="1" type="ORF">CAAU_2383</name>
</gene>
<dbReference type="Proteomes" id="UP000007652">
    <property type="component" value="Unassembled WGS sequence"/>
</dbReference>
<sequence>MRRKVAVERNLQNVRQYFESQGYKVDIFDGPQIHNIKGNNNYDAIIVAGGNKDFLGIQDAESKTPVIDATGMTAQDIYNRVTKLEF</sequence>
<evidence type="ECO:0008006" key="3">
    <source>
        <dbReference type="Google" id="ProtNLM"/>
    </source>
</evidence>
<organism evidence="1 2">
    <name type="scientific">Caloramator australicus RC3</name>
    <dbReference type="NCBI Taxonomy" id="857293"/>
    <lineage>
        <taxon>Bacteria</taxon>
        <taxon>Bacillati</taxon>
        <taxon>Bacillota</taxon>
        <taxon>Clostridia</taxon>
        <taxon>Eubacteriales</taxon>
        <taxon>Clostridiaceae</taxon>
        <taxon>Caloramator</taxon>
    </lineage>
</organism>
<name>I7KWE3_9CLOT</name>
<dbReference type="InterPro" id="IPR005370">
    <property type="entry name" value="UPF0180"/>
</dbReference>
<comment type="caution">
    <text evidence="1">The sequence shown here is derived from an EMBL/GenBank/DDBJ whole genome shotgun (WGS) entry which is preliminary data.</text>
</comment>
<dbReference type="eggNOG" id="ENOG50309CI">
    <property type="taxonomic scope" value="Bacteria"/>
</dbReference>
<evidence type="ECO:0000313" key="2">
    <source>
        <dbReference type="Proteomes" id="UP000007652"/>
    </source>
</evidence>
<proteinExistence type="predicted"/>
<evidence type="ECO:0000313" key="1">
    <source>
        <dbReference type="EMBL" id="CCJ34466.1"/>
    </source>
</evidence>
<dbReference type="CDD" id="cd01653">
    <property type="entry name" value="GATase1"/>
    <property type="match status" value="1"/>
</dbReference>
<keyword evidence="2" id="KW-1185">Reference proteome</keyword>
<dbReference type="STRING" id="857293.CAAU_2383"/>
<dbReference type="Pfam" id="PF03698">
    <property type="entry name" value="UPF0180"/>
    <property type="match status" value="1"/>
</dbReference>
<protein>
    <recommendedName>
        <fullName evidence="3">YkuS family protein</fullName>
    </recommendedName>
</protein>
<accession>I7KWE3</accession>